<name>A0A674DC03_SALTR</name>
<feature type="region of interest" description="Disordered" evidence="4">
    <location>
        <begin position="41"/>
        <end position="67"/>
    </location>
</feature>
<dbReference type="Proteomes" id="UP000472277">
    <property type="component" value="Chromosome 34"/>
</dbReference>
<evidence type="ECO:0000259" key="5">
    <source>
        <dbReference type="PROSITE" id="PS50158"/>
    </source>
</evidence>
<dbReference type="OMA" id="CAANTSW"/>
<dbReference type="CDD" id="cd01647">
    <property type="entry name" value="RT_LTR"/>
    <property type="match status" value="1"/>
</dbReference>
<keyword evidence="7" id="KW-1185">Reference proteome</keyword>
<reference evidence="6" key="2">
    <citation type="submission" date="2025-09" db="UniProtKB">
        <authorList>
            <consortium name="Ensembl"/>
        </authorList>
    </citation>
    <scope>IDENTIFICATION</scope>
</reference>
<keyword evidence="3" id="KW-0479">Metal-binding</keyword>
<evidence type="ECO:0000256" key="1">
    <source>
        <dbReference type="ARBA" id="ARBA00010879"/>
    </source>
</evidence>
<dbReference type="InterPro" id="IPR000477">
    <property type="entry name" value="RT_dom"/>
</dbReference>
<dbReference type="InterPro" id="IPR021109">
    <property type="entry name" value="Peptidase_aspartic_dom_sf"/>
</dbReference>
<dbReference type="CDD" id="cd00303">
    <property type="entry name" value="retropepsin_like"/>
    <property type="match status" value="1"/>
</dbReference>
<dbReference type="Gene3D" id="3.30.70.270">
    <property type="match status" value="1"/>
</dbReference>
<feature type="compositionally biased region" description="Pro residues" evidence="4">
    <location>
        <begin position="44"/>
        <end position="61"/>
    </location>
</feature>
<dbReference type="InterPro" id="IPR001878">
    <property type="entry name" value="Znf_CCHC"/>
</dbReference>
<dbReference type="InParanoid" id="A0A674DC03"/>
<dbReference type="InterPro" id="IPR032567">
    <property type="entry name" value="RTL1-rel"/>
</dbReference>
<dbReference type="PANTHER" id="PTHR15503:SF22">
    <property type="entry name" value="TRANSPOSON TY3-I GAG POLYPROTEIN"/>
    <property type="match status" value="1"/>
</dbReference>
<evidence type="ECO:0000256" key="4">
    <source>
        <dbReference type="SAM" id="MobiDB-lite"/>
    </source>
</evidence>
<dbReference type="Gene3D" id="3.10.10.10">
    <property type="entry name" value="HIV Type 1 Reverse Transcriptase, subunit A, domain 1"/>
    <property type="match status" value="1"/>
</dbReference>
<sequence length="631" mass="69045">MESAGTGTLSREEQVSKHASLLQRLGTAMDQVLTRLESWERVAPSPPPGPIHHPAPLPNPTEPSTSGIRIMAPREFDGTAAGCKGFLLQLDLYLATVRPSPSDEERVSVLVSCLTGRALEWANAVWEGPDSAKDNYPEFARRFRAVFNQPPEGKAAGERLFHLRQETRSAQDFALEFRTLAAGSGWNERALIDHYRCSLREDVRRELACRDHTTTLDQLIDLSIRLDNLLAARGRSDRGLFIPPPIPPAPTPMELGGTAAWRTGGGGLSCTHCGRRGHTADRCWRGPPGNSDGRQSTPSKPQVSQHQPHSEPPVDHMYVSVFFPEFSPHSQYKALVDSGAAGSFMDRSVADKLGIPLVKLDKAFPVHALDSRPLGSGQVREETVPLVMVTQGGHEESIRLFLIDSPAFPVVLGLPWLASHNPQISWGQGALKGWSRECSGRCIGVSIGATTVESPDQVSTVHIPSEYADLAIAFSKTKATQLPPHRQGDCVINLQAGAALPKSHVYPLSQEETVAMETYVTESLRQGYIRPSKSPVSSSFFFVKKKGGGLRLCIDYRGLNSITVGFSYPLPLIATAVESFHGARFFTKLDLRSAYNLVRIRDGDEWKTAFSTTSGHYEYLVMPYGLKNAPA</sequence>
<dbReference type="GO" id="GO:0004523">
    <property type="term" value="F:RNA-DNA hybrid ribonuclease activity"/>
    <property type="evidence" value="ECO:0007669"/>
    <property type="project" value="UniProtKB-EC"/>
</dbReference>
<feature type="compositionally biased region" description="Polar residues" evidence="4">
    <location>
        <begin position="292"/>
        <end position="307"/>
    </location>
</feature>
<protein>
    <recommendedName>
        <fullName evidence="2">ribonuclease H</fullName>
        <ecNumber evidence="2">3.1.26.4</ecNumber>
    </recommendedName>
</protein>
<dbReference type="GeneTree" id="ENSGT00940000171189"/>
<dbReference type="Gene3D" id="2.40.70.10">
    <property type="entry name" value="Acid Proteases"/>
    <property type="match status" value="1"/>
</dbReference>
<dbReference type="Ensembl" id="ENSSTUT00000099972.1">
    <property type="protein sequence ID" value="ENSSTUP00000093537.1"/>
    <property type="gene ID" value="ENSSTUG00000041546.1"/>
</dbReference>
<dbReference type="InterPro" id="IPR005162">
    <property type="entry name" value="Retrotrans_gag_dom"/>
</dbReference>
<dbReference type="Pfam" id="PF00078">
    <property type="entry name" value="RVT_1"/>
    <property type="match status" value="1"/>
</dbReference>
<evidence type="ECO:0000256" key="3">
    <source>
        <dbReference type="PROSITE-ProRule" id="PRU00047"/>
    </source>
</evidence>
<keyword evidence="3" id="KW-0862">Zinc</keyword>
<dbReference type="SUPFAM" id="SSF50630">
    <property type="entry name" value="Acid proteases"/>
    <property type="match status" value="1"/>
</dbReference>
<dbReference type="PROSITE" id="PS50158">
    <property type="entry name" value="ZF_CCHC"/>
    <property type="match status" value="1"/>
</dbReference>
<dbReference type="InterPro" id="IPR043128">
    <property type="entry name" value="Rev_trsase/Diguanyl_cyclase"/>
</dbReference>
<dbReference type="EC" id="3.1.26.4" evidence="2"/>
<evidence type="ECO:0000313" key="7">
    <source>
        <dbReference type="Proteomes" id="UP000472277"/>
    </source>
</evidence>
<feature type="region of interest" description="Disordered" evidence="4">
    <location>
        <begin position="278"/>
        <end position="311"/>
    </location>
</feature>
<evidence type="ECO:0000256" key="2">
    <source>
        <dbReference type="ARBA" id="ARBA00012180"/>
    </source>
</evidence>
<dbReference type="GO" id="GO:0003676">
    <property type="term" value="F:nucleic acid binding"/>
    <property type="evidence" value="ECO:0007669"/>
    <property type="project" value="InterPro"/>
</dbReference>
<dbReference type="AlphaFoldDB" id="A0A674DC03"/>
<evidence type="ECO:0000313" key="6">
    <source>
        <dbReference type="Ensembl" id="ENSSTUP00000093537.1"/>
    </source>
</evidence>
<keyword evidence="3" id="KW-0863">Zinc-finger</keyword>
<dbReference type="Pfam" id="PF08284">
    <property type="entry name" value="RVP_2"/>
    <property type="match status" value="1"/>
</dbReference>
<dbReference type="PANTHER" id="PTHR15503">
    <property type="entry name" value="LDOC1 RELATED"/>
    <property type="match status" value="1"/>
</dbReference>
<organism evidence="6 7">
    <name type="scientific">Salmo trutta</name>
    <name type="common">Brown trout</name>
    <dbReference type="NCBI Taxonomy" id="8032"/>
    <lineage>
        <taxon>Eukaryota</taxon>
        <taxon>Metazoa</taxon>
        <taxon>Chordata</taxon>
        <taxon>Craniata</taxon>
        <taxon>Vertebrata</taxon>
        <taxon>Euteleostomi</taxon>
        <taxon>Actinopterygii</taxon>
        <taxon>Neopterygii</taxon>
        <taxon>Teleostei</taxon>
        <taxon>Protacanthopterygii</taxon>
        <taxon>Salmoniformes</taxon>
        <taxon>Salmonidae</taxon>
        <taxon>Salmoninae</taxon>
        <taxon>Salmo</taxon>
    </lineage>
</organism>
<dbReference type="Pfam" id="PF03732">
    <property type="entry name" value="Retrotrans_gag"/>
    <property type="match status" value="1"/>
</dbReference>
<dbReference type="GO" id="GO:0008270">
    <property type="term" value="F:zinc ion binding"/>
    <property type="evidence" value="ECO:0007669"/>
    <property type="project" value="UniProtKB-KW"/>
</dbReference>
<proteinExistence type="inferred from homology"/>
<accession>A0A674DC03</accession>
<feature type="domain" description="CCHC-type" evidence="5">
    <location>
        <begin position="270"/>
        <end position="283"/>
    </location>
</feature>
<dbReference type="InterPro" id="IPR043502">
    <property type="entry name" value="DNA/RNA_pol_sf"/>
</dbReference>
<dbReference type="SUPFAM" id="SSF56672">
    <property type="entry name" value="DNA/RNA polymerases"/>
    <property type="match status" value="1"/>
</dbReference>
<reference evidence="6" key="1">
    <citation type="submission" date="2025-08" db="UniProtKB">
        <authorList>
            <consortium name="Ensembl"/>
        </authorList>
    </citation>
    <scope>IDENTIFICATION</scope>
</reference>
<comment type="similarity">
    <text evidence="1">Belongs to the beta type-B retroviral polymerase family. HERV class-II K(HML-2) pol subfamily.</text>
</comment>